<sequence length="82" mass="9524">MPFNTFHSNFNNGGHNNIQLIRLGHTGGAIERLGKSRLIKMLGREERQRCDNKQEEHRKVMYSCRQSKNTSAVADERIPWDV</sequence>
<dbReference type="Proteomes" id="UP000886998">
    <property type="component" value="Unassembled WGS sequence"/>
</dbReference>
<evidence type="ECO:0000313" key="2">
    <source>
        <dbReference type="Proteomes" id="UP000886998"/>
    </source>
</evidence>
<keyword evidence="2" id="KW-1185">Reference proteome</keyword>
<accession>A0A8X6XRP7</accession>
<dbReference type="EMBL" id="BMAV01011513">
    <property type="protein sequence ID" value="GFY57445.1"/>
    <property type="molecule type" value="Genomic_DNA"/>
</dbReference>
<evidence type="ECO:0000313" key="1">
    <source>
        <dbReference type="EMBL" id="GFY57445.1"/>
    </source>
</evidence>
<comment type="caution">
    <text evidence="1">The sequence shown here is derived from an EMBL/GenBank/DDBJ whole genome shotgun (WGS) entry which is preliminary data.</text>
</comment>
<dbReference type="AlphaFoldDB" id="A0A8X6XRP7"/>
<protein>
    <submittedName>
        <fullName evidence="1">Uncharacterized protein</fullName>
    </submittedName>
</protein>
<gene>
    <name evidence="1" type="ORF">TNIN_168551</name>
</gene>
<reference evidence="1" key="1">
    <citation type="submission" date="2020-08" db="EMBL/GenBank/DDBJ databases">
        <title>Multicomponent nature underlies the extraordinary mechanical properties of spider dragline silk.</title>
        <authorList>
            <person name="Kono N."/>
            <person name="Nakamura H."/>
            <person name="Mori M."/>
            <person name="Yoshida Y."/>
            <person name="Ohtoshi R."/>
            <person name="Malay A.D."/>
            <person name="Moran D.A.P."/>
            <person name="Tomita M."/>
            <person name="Numata K."/>
            <person name="Arakawa K."/>
        </authorList>
    </citation>
    <scope>NUCLEOTIDE SEQUENCE</scope>
</reference>
<proteinExistence type="predicted"/>
<name>A0A8X6XRP7_9ARAC</name>
<organism evidence="1 2">
    <name type="scientific">Trichonephila inaurata madagascariensis</name>
    <dbReference type="NCBI Taxonomy" id="2747483"/>
    <lineage>
        <taxon>Eukaryota</taxon>
        <taxon>Metazoa</taxon>
        <taxon>Ecdysozoa</taxon>
        <taxon>Arthropoda</taxon>
        <taxon>Chelicerata</taxon>
        <taxon>Arachnida</taxon>
        <taxon>Araneae</taxon>
        <taxon>Araneomorphae</taxon>
        <taxon>Entelegynae</taxon>
        <taxon>Araneoidea</taxon>
        <taxon>Nephilidae</taxon>
        <taxon>Trichonephila</taxon>
        <taxon>Trichonephila inaurata</taxon>
    </lineage>
</organism>